<dbReference type="Pfam" id="PF00595">
    <property type="entry name" value="PDZ"/>
    <property type="match status" value="2"/>
</dbReference>
<dbReference type="InterPro" id="IPR001478">
    <property type="entry name" value="PDZ"/>
</dbReference>
<dbReference type="Proteomes" id="UP001283361">
    <property type="component" value="Unassembled WGS sequence"/>
</dbReference>
<feature type="domain" description="PDZ" evidence="1">
    <location>
        <begin position="284"/>
        <end position="372"/>
    </location>
</feature>
<dbReference type="SUPFAM" id="SSF50156">
    <property type="entry name" value="PDZ domain-like"/>
    <property type="match status" value="2"/>
</dbReference>
<comment type="caution">
    <text evidence="2">The sequence shown here is derived from an EMBL/GenBank/DDBJ whole genome shotgun (WGS) entry which is preliminary data.</text>
</comment>
<gene>
    <name evidence="2" type="ORF">RRG08_053970</name>
</gene>
<name>A0AAE0ZEE4_9GAST</name>
<evidence type="ECO:0000313" key="3">
    <source>
        <dbReference type="Proteomes" id="UP001283361"/>
    </source>
</evidence>
<evidence type="ECO:0000259" key="1">
    <source>
        <dbReference type="PROSITE" id="PS50106"/>
    </source>
</evidence>
<dbReference type="CDD" id="cd06791">
    <property type="entry name" value="PDZ3_MUPP1-like"/>
    <property type="match status" value="1"/>
</dbReference>
<dbReference type="InterPro" id="IPR051342">
    <property type="entry name" value="PDZ_scaffold"/>
</dbReference>
<dbReference type="PANTHER" id="PTHR19964">
    <property type="entry name" value="MULTIPLE PDZ DOMAIN PROTEIN"/>
    <property type="match status" value="1"/>
</dbReference>
<dbReference type="PANTHER" id="PTHR19964:SF92">
    <property type="entry name" value="PATJ HOMOLOG"/>
    <property type="match status" value="1"/>
</dbReference>
<dbReference type="Gene3D" id="2.30.42.10">
    <property type="match status" value="2"/>
</dbReference>
<dbReference type="PROSITE" id="PS50106">
    <property type="entry name" value="PDZ"/>
    <property type="match status" value="2"/>
</dbReference>
<dbReference type="SMART" id="SM00228">
    <property type="entry name" value="PDZ"/>
    <property type="match status" value="2"/>
</dbReference>
<keyword evidence="3" id="KW-1185">Reference proteome</keyword>
<sequence>MFIDSAFVASYQDTWNSNHALKHPRRYGSHLLPGLVTFPEIKSVSTIILMVVLEHRQLISFEKELSIVKVEVSGFDGVSKMGMKSYSRRYGQFSHKLSIKLSTDWTQLEVIDLINDGTGLGFGIIGGRSTGVVVKTILPGGIADLDGHLHSGDHILQIGEVNVRGMGSEQVALVLRQSGSHVRLVVARSVMEPPQYQLPHAPVIPTHQLEDHMEHFNAVMAMEAGEHEQHLHNLHLHNIHLQQQIQLQQQQQIQQQQQTMLGSVQVHPQPTELIQDLSDVDVFEVDLLKDSNGLGITIAGYVGGDNTPDEISGIFVKSITEGSAAALDGRVHVNDQIIEVDGNSLQGFSNHQAVEVLRNTSQLVRLKLVRFRHGPKYDKLQEYLAQANQLVAPPIQAKGTPAVSNPTYDLDSKQVELEDIQIITEDYTSNHGINAQTEQALKNLSSLDVRCRRLSSDAPFDRLARLSGCRLLRGVCAKPHELHSLFIAGLH</sequence>
<evidence type="ECO:0000313" key="2">
    <source>
        <dbReference type="EMBL" id="KAK3767827.1"/>
    </source>
</evidence>
<dbReference type="EMBL" id="JAWDGP010004106">
    <property type="protein sequence ID" value="KAK3767827.1"/>
    <property type="molecule type" value="Genomic_DNA"/>
</dbReference>
<dbReference type="AlphaFoldDB" id="A0AAE0ZEE4"/>
<dbReference type="CDD" id="cd06667">
    <property type="entry name" value="PDZ2_MUPP1-like"/>
    <property type="match status" value="1"/>
</dbReference>
<organism evidence="2 3">
    <name type="scientific">Elysia crispata</name>
    <name type="common">lettuce slug</name>
    <dbReference type="NCBI Taxonomy" id="231223"/>
    <lineage>
        <taxon>Eukaryota</taxon>
        <taxon>Metazoa</taxon>
        <taxon>Spiralia</taxon>
        <taxon>Lophotrochozoa</taxon>
        <taxon>Mollusca</taxon>
        <taxon>Gastropoda</taxon>
        <taxon>Heterobranchia</taxon>
        <taxon>Euthyneura</taxon>
        <taxon>Panpulmonata</taxon>
        <taxon>Sacoglossa</taxon>
        <taxon>Placobranchoidea</taxon>
        <taxon>Plakobranchidae</taxon>
        <taxon>Elysia</taxon>
    </lineage>
</organism>
<protein>
    <recommendedName>
        <fullName evidence="1">PDZ domain-containing protein</fullName>
    </recommendedName>
</protein>
<accession>A0AAE0ZEE4</accession>
<proteinExistence type="predicted"/>
<feature type="domain" description="PDZ" evidence="1">
    <location>
        <begin position="110"/>
        <end position="190"/>
    </location>
</feature>
<reference evidence="2" key="1">
    <citation type="journal article" date="2023" name="G3 (Bethesda)">
        <title>A reference genome for the long-term kleptoplast-retaining sea slug Elysia crispata morphotype clarki.</title>
        <authorList>
            <person name="Eastman K.E."/>
            <person name="Pendleton A.L."/>
            <person name="Shaikh M.A."/>
            <person name="Suttiyut T."/>
            <person name="Ogas R."/>
            <person name="Tomko P."/>
            <person name="Gavelis G."/>
            <person name="Widhalm J.R."/>
            <person name="Wisecaver J.H."/>
        </authorList>
    </citation>
    <scope>NUCLEOTIDE SEQUENCE</scope>
    <source>
        <strain evidence="2">ECLA1</strain>
    </source>
</reference>
<dbReference type="InterPro" id="IPR036034">
    <property type="entry name" value="PDZ_sf"/>
</dbReference>
<dbReference type="FunFam" id="2.30.42.10:FF:000125">
    <property type="entry name" value="PATJ, crumbs cell polarity complex component"/>
    <property type="match status" value="1"/>
</dbReference>